<comment type="caution">
    <text evidence="2">The sequence shown here is derived from an EMBL/GenBank/DDBJ whole genome shotgun (WGS) entry which is preliminary data.</text>
</comment>
<feature type="region of interest" description="Disordered" evidence="1">
    <location>
        <begin position="1"/>
        <end position="89"/>
    </location>
</feature>
<organism evidence="2 3">
    <name type="scientific">Paenibacillus chibensis</name>
    <dbReference type="NCBI Taxonomy" id="59846"/>
    <lineage>
        <taxon>Bacteria</taxon>
        <taxon>Bacillati</taxon>
        <taxon>Bacillota</taxon>
        <taxon>Bacilli</taxon>
        <taxon>Bacillales</taxon>
        <taxon>Paenibacillaceae</taxon>
        <taxon>Paenibacillus</taxon>
    </lineage>
</organism>
<proteinExistence type="predicted"/>
<evidence type="ECO:0000313" key="3">
    <source>
        <dbReference type="Proteomes" id="UP001343257"/>
    </source>
</evidence>
<protein>
    <submittedName>
        <fullName evidence="2">Uncharacterized protein</fullName>
    </submittedName>
</protein>
<feature type="compositionally biased region" description="Acidic residues" evidence="1">
    <location>
        <begin position="1"/>
        <end position="10"/>
    </location>
</feature>
<accession>A0ABU6Q245</accession>
<feature type="compositionally biased region" description="Basic and acidic residues" evidence="1">
    <location>
        <begin position="63"/>
        <end position="75"/>
    </location>
</feature>
<reference evidence="2 3" key="1">
    <citation type="submission" date="2023-03" db="EMBL/GenBank/DDBJ databases">
        <title>Bacillus Genome Sequencing.</title>
        <authorList>
            <person name="Dunlap C."/>
        </authorList>
    </citation>
    <scope>NUCLEOTIDE SEQUENCE [LARGE SCALE GENOMIC DNA]</scope>
    <source>
        <strain evidence="2 3">NRS-52</strain>
    </source>
</reference>
<feature type="compositionally biased region" description="Polar residues" evidence="1">
    <location>
        <begin position="11"/>
        <end position="21"/>
    </location>
</feature>
<gene>
    <name evidence="2" type="ORF">P9847_25745</name>
</gene>
<sequence length="89" mass="10180">MYTPDSDIENNDVSTVQSQHNDLIPEEFPEGPYGSSLMAESLGKSSPWREGQHSPRRFGYENQELHETEGRHYPSEDPVPENSKSEEEE</sequence>
<dbReference type="RefSeq" id="WP_328282107.1">
    <property type="nucleotide sequence ID" value="NZ_JARTLD010000074.1"/>
</dbReference>
<keyword evidence="3" id="KW-1185">Reference proteome</keyword>
<dbReference type="Proteomes" id="UP001343257">
    <property type="component" value="Unassembled WGS sequence"/>
</dbReference>
<name>A0ABU6Q245_9BACL</name>
<dbReference type="EMBL" id="JARTLD010000074">
    <property type="protein sequence ID" value="MED5020667.1"/>
    <property type="molecule type" value="Genomic_DNA"/>
</dbReference>
<evidence type="ECO:0000313" key="2">
    <source>
        <dbReference type="EMBL" id="MED5020667.1"/>
    </source>
</evidence>
<evidence type="ECO:0000256" key="1">
    <source>
        <dbReference type="SAM" id="MobiDB-lite"/>
    </source>
</evidence>